<dbReference type="InParanoid" id="A0A7G1G731"/>
<evidence type="ECO:0000313" key="3">
    <source>
        <dbReference type="Proteomes" id="UP000516361"/>
    </source>
</evidence>
<dbReference type="RefSeq" id="WP_190615043.1">
    <property type="nucleotide sequence ID" value="NZ_AP018712.1"/>
</dbReference>
<proteinExistence type="predicted"/>
<dbReference type="KEGG" id="ocy:OSSY52_00390"/>
<dbReference type="EMBL" id="AP018712">
    <property type="protein sequence ID" value="BBE30974.1"/>
    <property type="molecule type" value="Genomic_DNA"/>
</dbReference>
<sequence>MKKILVFFIISIITIITQGEFVKYESISLNNKIDKEYKFNLRINKKKVIKRKDVDFISCKFDVNSKGEIYLGLYSEPSILKFLPEKKEYIKIENEIIPDYYSGGVTVVYLRVLPNDKVIVKSLDGIAILNNDKLEKFYEFPGTSVDDWAYDIVKKKKRSEIYFNPPITNDLHTDVVYIEKTKDGLIEFNQKTVYYYKIIGNNFYGDYKTIYEKKEKCKYSSDIILKSNSNKLYKVIWDNKERLLKILDVEKGTIKILDNYKYTATYDIDMIDDNFYILYENYDSEDSNRKDLKILKMDKNFNIIYDFSVMKQKYFYIPELKVKKINGKIFIYIKTKESIKILYEN</sequence>
<evidence type="ECO:0000313" key="1">
    <source>
        <dbReference type="EMBL" id="BBE29898.1"/>
    </source>
</evidence>
<accession>A0A7G1G731</accession>
<gene>
    <name evidence="1" type="ORF">OSSY52_00390</name>
    <name evidence="2" type="ORF">OSSY52_11150</name>
</gene>
<protein>
    <submittedName>
        <fullName evidence="2">Uncharacterized protein</fullName>
    </submittedName>
</protein>
<dbReference type="KEGG" id="ocy:OSSY52_11150"/>
<evidence type="ECO:0000313" key="2">
    <source>
        <dbReference type="EMBL" id="BBE30974.1"/>
    </source>
</evidence>
<dbReference type="Proteomes" id="UP000516361">
    <property type="component" value="Chromosome"/>
</dbReference>
<name>A0A7G1G731_9BACT</name>
<reference evidence="2 3" key="1">
    <citation type="submission" date="2018-06" db="EMBL/GenBank/DDBJ databases">
        <title>Genome sequencing of Oceanotoga sp. sy52.</title>
        <authorList>
            <person name="Mori K."/>
        </authorList>
    </citation>
    <scope>NUCLEOTIDE SEQUENCE [LARGE SCALE GENOMIC DNA]</scope>
    <source>
        <strain evidence="3">sy52</strain>
        <strain evidence="2">Sy52</strain>
    </source>
</reference>
<organism evidence="2 3">
    <name type="scientific">Tepiditoga spiralis</name>
    <dbReference type="NCBI Taxonomy" id="2108365"/>
    <lineage>
        <taxon>Bacteria</taxon>
        <taxon>Thermotogati</taxon>
        <taxon>Thermotogota</taxon>
        <taxon>Thermotogae</taxon>
        <taxon>Petrotogales</taxon>
        <taxon>Petrotogaceae</taxon>
        <taxon>Tepiditoga</taxon>
    </lineage>
</organism>
<keyword evidence="3" id="KW-1185">Reference proteome</keyword>
<dbReference type="AlphaFoldDB" id="A0A7G1G731"/>
<dbReference type="EMBL" id="AP018712">
    <property type="protein sequence ID" value="BBE29898.1"/>
    <property type="molecule type" value="Genomic_DNA"/>
</dbReference>